<sequence>MRWGLVTRSLADLSAIPRPAYHIIGNHGFRSSQRRYVTESTPGSTSPSVLSLEDSEAYKLTLGLEAATHKLMFLHKKEVLGQHVEFDGYMGTKRKQSSKLNFVDVHNIGLNNKVQVVCKSGADILQYSRHSPIRVRGKVVARKANLAISNNALAHIEIDYESSTLLSTFPSNIMLSEDKVFGPEERNLEMRASLKLREALLTRSNVYATVCTHFSKHGYAIVETPLLFKSTPEGAREFLVLKGSKGEAYALPQSPQQYKQILMSGGIHKYAQIARCFRDEDLRADRQPEFTQIDLEIGFAGEDTVMKETEGLIYQIFRKHSREQVKLDQPFGRMTYDTAMTRYGSDKPDLRYDLLIEDVTDHLAEAFDNPDVNKALRIEVLSLDPGNVSAKDIIGVFDSLSVTSQQRSLLSEHLLSGPRLSWSKAGFVVGVYDELTGLPGVPDDLIHLLAKKRPDLIQHGRILIVNTEPRAPRHGGWTTMGRLRTALHRAAVENGAIPKPSGFKFLWVTDFPLFSPSSADEPGQGGAAGITATHHPFTAPKTQEDFDLLSSNPMAAKAAHYDLVVNGVELGGGSRRIHNAAVQEWVMRDILKMPSERVEDFRHLLNALRAGCPPHAGIALGFDRLVALLMETDSVRDVIAFPKNNRGEDLMVRSPSVMTSEQLAAHNLKRLEGSSERPENFRVAQELIAEVPLPSELPARYAGHTSANEAQHETKGLSR</sequence>
<dbReference type="GO" id="GO:0004815">
    <property type="term" value="F:aspartate-tRNA ligase activity"/>
    <property type="evidence" value="ECO:0007669"/>
    <property type="project" value="TreeGrafter"/>
</dbReference>
<proteinExistence type="inferred from homology"/>
<dbReference type="NCBIfam" id="TIGR00459">
    <property type="entry name" value="aspS_bact"/>
    <property type="match status" value="1"/>
</dbReference>
<feature type="compositionally biased region" description="Basic and acidic residues" evidence="7">
    <location>
        <begin position="710"/>
        <end position="719"/>
    </location>
</feature>
<dbReference type="PANTHER" id="PTHR22594">
    <property type="entry name" value="ASPARTYL/LYSYL-TRNA SYNTHETASE"/>
    <property type="match status" value="1"/>
</dbReference>
<evidence type="ECO:0000256" key="6">
    <source>
        <dbReference type="ARBA" id="ARBA00023146"/>
    </source>
</evidence>
<reference evidence="9" key="1">
    <citation type="journal article" date="2020" name="Stud. Mycol.">
        <title>101 Dothideomycetes genomes: a test case for predicting lifestyles and emergence of pathogens.</title>
        <authorList>
            <person name="Haridas S."/>
            <person name="Albert R."/>
            <person name="Binder M."/>
            <person name="Bloem J."/>
            <person name="Labutti K."/>
            <person name="Salamov A."/>
            <person name="Andreopoulos B."/>
            <person name="Baker S."/>
            <person name="Barry K."/>
            <person name="Bills G."/>
            <person name="Bluhm B."/>
            <person name="Cannon C."/>
            <person name="Castanera R."/>
            <person name="Culley D."/>
            <person name="Daum C."/>
            <person name="Ezra D."/>
            <person name="Gonzalez J."/>
            <person name="Henrissat B."/>
            <person name="Kuo A."/>
            <person name="Liang C."/>
            <person name="Lipzen A."/>
            <person name="Lutzoni F."/>
            <person name="Magnuson J."/>
            <person name="Mondo S."/>
            <person name="Nolan M."/>
            <person name="Ohm R."/>
            <person name="Pangilinan J."/>
            <person name="Park H.-J."/>
            <person name="Ramirez L."/>
            <person name="Alfaro M."/>
            <person name="Sun H."/>
            <person name="Tritt A."/>
            <person name="Yoshinaga Y."/>
            <person name="Zwiers L.-H."/>
            <person name="Turgeon B."/>
            <person name="Goodwin S."/>
            <person name="Spatafora J."/>
            <person name="Crous P."/>
            <person name="Grigoriev I."/>
        </authorList>
    </citation>
    <scope>NUCLEOTIDE SEQUENCE</scope>
    <source>
        <strain evidence="9">CBS 115976</strain>
    </source>
</reference>
<dbReference type="InterPro" id="IPR045864">
    <property type="entry name" value="aa-tRNA-synth_II/BPL/LPL"/>
</dbReference>
<dbReference type="PANTHER" id="PTHR22594:SF5">
    <property type="entry name" value="ASPARTATE--TRNA LIGASE, MITOCHONDRIAL"/>
    <property type="match status" value="1"/>
</dbReference>
<dbReference type="EMBL" id="MU004241">
    <property type="protein sequence ID" value="KAF2665127.1"/>
    <property type="molecule type" value="Genomic_DNA"/>
</dbReference>
<dbReference type="Proteomes" id="UP000799302">
    <property type="component" value="Unassembled WGS sequence"/>
</dbReference>
<dbReference type="Gene3D" id="2.40.50.140">
    <property type="entry name" value="Nucleic acid-binding proteins"/>
    <property type="match status" value="1"/>
</dbReference>
<keyword evidence="10" id="KW-1185">Reference proteome</keyword>
<organism evidence="9 10">
    <name type="scientific">Microthyrium microscopicum</name>
    <dbReference type="NCBI Taxonomy" id="703497"/>
    <lineage>
        <taxon>Eukaryota</taxon>
        <taxon>Fungi</taxon>
        <taxon>Dikarya</taxon>
        <taxon>Ascomycota</taxon>
        <taxon>Pezizomycotina</taxon>
        <taxon>Dothideomycetes</taxon>
        <taxon>Dothideomycetes incertae sedis</taxon>
        <taxon>Microthyriales</taxon>
        <taxon>Microthyriaceae</taxon>
        <taxon>Microthyrium</taxon>
    </lineage>
</organism>
<evidence type="ECO:0000256" key="4">
    <source>
        <dbReference type="ARBA" id="ARBA00022840"/>
    </source>
</evidence>
<dbReference type="PRINTS" id="PR01042">
    <property type="entry name" value="TRNASYNTHASP"/>
</dbReference>
<evidence type="ECO:0000256" key="2">
    <source>
        <dbReference type="ARBA" id="ARBA00022598"/>
    </source>
</evidence>
<dbReference type="Gene3D" id="3.30.1360.30">
    <property type="entry name" value="GAD-like domain"/>
    <property type="match status" value="1"/>
</dbReference>
<dbReference type="PROSITE" id="PS50862">
    <property type="entry name" value="AA_TRNA_LIGASE_II"/>
    <property type="match status" value="1"/>
</dbReference>
<evidence type="ECO:0000256" key="3">
    <source>
        <dbReference type="ARBA" id="ARBA00022741"/>
    </source>
</evidence>
<evidence type="ECO:0000256" key="7">
    <source>
        <dbReference type="SAM" id="MobiDB-lite"/>
    </source>
</evidence>
<evidence type="ECO:0000313" key="9">
    <source>
        <dbReference type="EMBL" id="KAF2665127.1"/>
    </source>
</evidence>
<evidence type="ECO:0000259" key="8">
    <source>
        <dbReference type="PROSITE" id="PS50862"/>
    </source>
</evidence>
<dbReference type="InterPro" id="IPR004364">
    <property type="entry name" value="Aa-tRNA-synt_II"/>
</dbReference>
<dbReference type="GO" id="GO:0005524">
    <property type="term" value="F:ATP binding"/>
    <property type="evidence" value="ECO:0007669"/>
    <property type="project" value="UniProtKB-KW"/>
</dbReference>
<keyword evidence="4" id="KW-0067">ATP-binding</keyword>
<dbReference type="HAMAP" id="MF_00044">
    <property type="entry name" value="Asp_tRNA_synth_type1"/>
    <property type="match status" value="1"/>
</dbReference>
<dbReference type="InterPro" id="IPR006195">
    <property type="entry name" value="aa-tRNA-synth_II"/>
</dbReference>
<dbReference type="SUPFAM" id="SSF50249">
    <property type="entry name" value="Nucleic acid-binding proteins"/>
    <property type="match status" value="1"/>
</dbReference>
<dbReference type="InterPro" id="IPR012340">
    <property type="entry name" value="NA-bd_OB-fold"/>
</dbReference>
<keyword evidence="2" id="KW-0436">Ligase</keyword>
<evidence type="ECO:0000313" key="10">
    <source>
        <dbReference type="Proteomes" id="UP000799302"/>
    </source>
</evidence>
<dbReference type="Gene3D" id="3.30.930.10">
    <property type="entry name" value="Bira Bifunctional Protein, Domain 2"/>
    <property type="match status" value="1"/>
</dbReference>
<feature type="domain" description="Aminoacyl-transfer RNA synthetases class-II family profile" evidence="8">
    <location>
        <begin position="203"/>
        <end position="655"/>
    </location>
</feature>
<dbReference type="AlphaFoldDB" id="A0A6A6U105"/>
<evidence type="ECO:0000256" key="1">
    <source>
        <dbReference type="ARBA" id="ARBA00006303"/>
    </source>
</evidence>
<dbReference type="Pfam" id="PF00152">
    <property type="entry name" value="tRNA-synt_2"/>
    <property type="match status" value="1"/>
</dbReference>
<accession>A0A6A6U105</accession>
<gene>
    <name evidence="9" type="ORF">BT63DRAFT_483013</name>
</gene>
<dbReference type="InterPro" id="IPR004115">
    <property type="entry name" value="GAD-like_sf"/>
</dbReference>
<keyword evidence="3" id="KW-0547">Nucleotide-binding</keyword>
<keyword evidence="5" id="KW-0648">Protein biosynthesis</keyword>
<comment type="similarity">
    <text evidence="1">Belongs to the class-II aminoacyl-tRNA synthetase family. Type 1 subfamily.</text>
</comment>
<evidence type="ECO:0000256" key="5">
    <source>
        <dbReference type="ARBA" id="ARBA00022917"/>
    </source>
</evidence>
<feature type="region of interest" description="Disordered" evidence="7">
    <location>
        <begin position="699"/>
        <end position="719"/>
    </location>
</feature>
<dbReference type="OrthoDB" id="439710at2759"/>
<dbReference type="GO" id="GO:0005739">
    <property type="term" value="C:mitochondrion"/>
    <property type="evidence" value="ECO:0007669"/>
    <property type="project" value="TreeGrafter"/>
</dbReference>
<dbReference type="SUPFAM" id="SSF55681">
    <property type="entry name" value="Class II aaRS and biotin synthetases"/>
    <property type="match status" value="1"/>
</dbReference>
<dbReference type="GO" id="GO:0006422">
    <property type="term" value="P:aspartyl-tRNA aminoacylation"/>
    <property type="evidence" value="ECO:0007669"/>
    <property type="project" value="TreeGrafter"/>
</dbReference>
<protein>
    <recommendedName>
        <fullName evidence="8">Aminoacyl-transfer RNA synthetases class-II family profile domain-containing protein</fullName>
    </recommendedName>
</protein>
<keyword evidence="6" id="KW-0030">Aminoacyl-tRNA synthetase</keyword>
<dbReference type="InterPro" id="IPR004524">
    <property type="entry name" value="Asp-tRNA-ligase_1"/>
</dbReference>
<name>A0A6A6U105_9PEZI</name>
<dbReference type="InterPro" id="IPR002312">
    <property type="entry name" value="Asp/Asn-tRNA-synth_IIb"/>
</dbReference>